<dbReference type="AlphaFoldDB" id="A0A2V1GU95"/>
<keyword evidence="4" id="KW-1185">Reference proteome</keyword>
<organism evidence="3 4">
    <name type="scientific">Pelagibaculum spongiae</name>
    <dbReference type="NCBI Taxonomy" id="2080658"/>
    <lineage>
        <taxon>Bacteria</taxon>
        <taxon>Pseudomonadati</taxon>
        <taxon>Pseudomonadota</taxon>
        <taxon>Gammaproteobacteria</taxon>
        <taxon>Oceanospirillales</taxon>
        <taxon>Pelagibaculum</taxon>
    </lineage>
</organism>
<name>A0A2V1GU95_9GAMM</name>
<evidence type="ECO:0000313" key="4">
    <source>
        <dbReference type="Proteomes" id="UP000244906"/>
    </source>
</evidence>
<dbReference type="RefSeq" id="WP_116687275.1">
    <property type="nucleotide sequence ID" value="NZ_CAWNYD010000004.1"/>
</dbReference>
<dbReference type="InterPro" id="IPR018639">
    <property type="entry name" value="DUF2062"/>
</dbReference>
<dbReference type="EMBL" id="QDDL01000004">
    <property type="protein sequence ID" value="PVZ68890.1"/>
    <property type="molecule type" value="Genomic_DNA"/>
</dbReference>
<dbReference type="Pfam" id="PF09835">
    <property type="entry name" value="DUF2062"/>
    <property type="match status" value="1"/>
</dbReference>
<gene>
    <name evidence="3" type="ORF">DC094_11600</name>
</gene>
<keyword evidence="1" id="KW-0812">Transmembrane</keyword>
<protein>
    <submittedName>
        <fullName evidence="3">DUF2062 domain-containing protein</fullName>
    </submittedName>
</protein>
<feature type="domain" description="DUF2062" evidence="2">
    <location>
        <begin position="23"/>
        <end position="146"/>
    </location>
</feature>
<sequence length="170" mass="19530">MPKKRFKKILPDASSIRGNKYLQFLNKHLDNDNIWHLNRRSLAGGCALGLFVAFVPVPFQMVMAAMLALVFGVNLPMSVLMVWVSNPITMPPMFYGAYKVGAWTLGKSEIPFQFELSFEWLSHGLQHIWQPFLLGCLMLGIINLAIRVTWRILVVKNMQKRILARKTTRR</sequence>
<feature type="transmembrane region" description="Helical" evidence="1">
    <location>
        <begin position="47"/>
        <end position="73"/>
    </location>
</feature>
<evidence type="ECO:0000256" key="1">
    <source>
        <dbReference type="SAM" id="Phobius"/>
    </source>
</evidence>
<dbReference type="PANTHER" id="PTHR40547:SF1">
    <property type="entry name" value="SLL0298 PROTEIN"/>
    <property type="match status" value="1"/>
</dbReference>
<keyword evidence="1" id="KW-1133">Transmembrane helix</keyword>
<feature type="transmembrane region" description="Helical" evidence="1">
    <location>
        <begin position="128"/>
        <end position="150"/>
    </location>
</feature>
<dbReference type="PANTHER" id="PTHR40547">
    <property type="entry name" value="SLL0298 PROTEIN"/>
    <property type="match status" value="1"/>
</dbReference>
<reference evidence="3 4" key="1">
    <citation type="submission" date="2018-04" db="EMBL/GenBank/DDBJ databases">
        <title>Thalassorhabdus spongiae gen. nov., sp. nov., isolated from a marine sponge in South-West Iceland.</title>
        <authorList>
            <person name="Knobloch S."/>
            <person name="Daussin A."/>
            <person name="Johannsson R."/>
            <person name="Marteinsson V.T."/>
        </authorList>
    </citation>
    <scope>NUCLEOTIDE SEQUENCE [LARGE SCALE GENOMIC DNA]</scope>
    <source>
        <strain evidence="3 4">Hp12</strain>
    </source>
</reference>
<comment type="caution">
    <text evidence="3">The sequence shown here is derived from an EMBL/GenBank/DDBJ whole genome shotgun (WGS) entry which is preliminary data.</text>
</comment>
<accession>A0A2V1GU95</accession>
<keyword evidence="1" id="KW-0472">Membrane</keyword>
<dbReference type="Proteomes" id="UP000244906">
    <property type="component" value="Unassembled WGS sequence"/>
</dbReference>
<evidence type="ECO:0000259" key="2">
    <source>
        <dbReference type="Pfam" id="PF09835"/>
    </source>
</evidence>
<dbReference type="OrthoDB" id="9786029at2"/>
<evidence type="ECO:0000313" key="3">
    <source>
        <dbReference type="EMBL" id="PVZ68890.1"/>
    </source>
</evidence>
<proteinExistence type="predicted"/>